<dbReference type="EMBL" id="LSMT01000135">
    <property type="protein sequence ID" value="PFX26056.1"/>
    <property type="molecule type" value="Genomic_DNA"/>
</dbReference>
<evidence type="ECO:0000313" key="10">
    <source>
        <dbReference type="Proteomes" id="UP000225706"/>
    </source>
</evidence>
<evidence type="ECO:0000256" key="1">
    <source>
        <dbReference type="ARBA" id="ARBA00007014"/>
    </source>
</evidence>
<feature type="compositionally biased region" description="Basic and acidic residues" evidence="4">
    <location>
        <begin position="275"/>
        <end position="288"/>
    </location>
</feature>
<dbReference type="SUPFAM" id="SSF50044">
    <property type="entry name" value="SH3-domain"/>
    <property type="match status" value="1"/>
</dbReference>
<dbReference type="InterPro" id="IPR027417">
    <property type="entry name" value="P-loop_NTPase"/>
</dbReference>
<comment type="caution">
    <text evidence="9">The sequence shown here is derived from an EMBL/GenBank/DDBJ whole genome shotgun (WGS) entry which is preliminary data.</text>
</comment>
<dbReference type="CDD" id="cd11862">
    <property type="entry name" value="SH3_MPP"/>
    <property type="match status" value="1"/>
</dbReference>
<feature type="compositionally biased region" description="Polar residues" evidence="4">
    <location>
        <begin position="518"/>
        <end position="527"/>
    </location>
</feature>
<protein>
    <submittedName>
        <fullName evidence="9">MAGUK p55 subfamily member 7</fullName>
    </submittedName>
</protein>
<evidence type="ECO:0000256" key="4">
    <source>
        <dbReference type="SAM" id="MobiDB-lite"/>
    </source>
</evidence>
<dbReference type="Pfam" id="PF02828">
    <property type="entry name" value="L27"/>
    <property type="match status" value="1"/>
</dbReference>
<dbReference type="InterPro" id="IPR004172">
    <property type="entry name" value="L27_dom"/>
</dbReference>
<evidence type="ECO:0000259" key="8">
    <source>
        <dbReference type="PROSITE" id="PS51022"/>
    </source>
</evidence>
<dbReference type="SMART" id="SM00072">
    <property type="entry name" value="GuKc"/>
    <property type="match status" value="1"/>
</dbReference>
<reference evidence="10" key="1">
    <citation type="journal article" date="2017" name="bioRxiv">
        <title>Comparative analysis of the genomes of Stylophora pistillata and Acropora digitifera provides evidence for extensive differences between species of corals.</title>
        <authorList>
            <person name="Voolstra C.R."/>
            <person name="Li Y."/>
            <person name="Liew Y.J."/>
            <person name="Baumgarten S."/>
            <person name="Zoccola D."/>
            <person name="Flot J.-F."/>
            <person name="Tambutte S."/>
            <person name="Allemand D."/>
            <person name="Aranda M."/>
        </authorList>
    </citation>
    <scope>NUCLEOTIDE SEQUENCE [LARGE SCALE GENOMIC DNA]</scope>
</reference>
<dbReference type="InterPro" id="IPR036892">
    <property type="entry name" value="L27_dom_sf"/>
</dbReference>
<dbReference type="InterPro" id="IPR050716">
    <property type="entry name" value="MAGUK"/>
</dbReference>
<dbReference type="SMART" id="SM00326">
    <property type="entry name" value="SH3"/>
    <property type="match status" value="1"/>
</dbReference>
<dbReference type="PANTHER" id="PTHR23122">
    <property type="entry name" value="MEMBRANE-ASSOCIATED GUANYLATE KINASE MAGUK"/>
    <property type="match status" value="1"/>
</dbReference>
<gene>
    <name evidence="9" type="primary">mpp7</name>
    <name evidence="9" type="ORF">AWC38_SpisGene9267</name>
</gene>
<dbReference type="SMART" id="SM00228">
    <property type="entry name" value="PDZ"/>
    <property type="match status" value="1"/>
</dbReference>
<dbReference type="InterPro" id="IPR001478">
    <property type="entry name" value="PDZ"/>
</dbReference>
<dbReference type="InterPro" id="IPR001452">
    <property type="entry name" value="SH3_domain"/>
</dbReference>
<feature type="domain" description="Guanylate kinase-like" evidence="6">
    <location>
        <begin position="581"/>
        <end position="774"/>
    </location>
</feature>
<dbReference type="InterPro" id="IPR020590">
    <property type="entry name" value="Guanylate_kinase_CS"/>
</dbReference>
<sequence>MSYIFQAKDVDPTFQRLLSCLEQIRHKFDNHQDQVDIQFFGSRKDFWKFFEFHNNEKEKLHDEGKRAVDFADQVLAILVPLASTNKEIQELQHILMQPHFKGLLQAYDSIQAGDFSSVIFGDELGIEPVLTDLGSEPQKEDFGQIISVEHHQGNAGGNDKSILSAEKTVATIVIDCVDCGVDSDHHLETKDVDEAEGNKIRNVVGNFTEKGNDDTDLLWLDTDEIDGNEIEVSENFADKKKDETGPLWLDRPTVPQTYATDHILEVEEQSNNKDIPPETDKKKDIPPETYNKETHIRDFPIATEIEKDRSDMAAASEKNGLKEKQLKEMECSIENGNIDGIMPQYSKSAVKTVILFRNSKETLGITVKAVHSDENKEKIIVARILSGGLADNFASLFEDDEILAINGRSVDRMTANQVAEVMDGITGSIEIKVLPANKDKKLTKETKVSLRAFFDYKPLQEPLIPCKEVGVAFKAGDVLHVVNMDDANWWQARKDGCNHDKAGLIPSKDFQERRQQFNRISSTNDVTTQKDKNGKLTSPFKKMKKKADSNKVLCNFLKDIPILAWPAYEPVAKYLQRPEKKRLLLLIGAPGVGRNELKKMLLSSSPERFITTVPHTSRHMKSYEADGKDYFFVSRQTMENFIQKRKFIEFGEYKGCLYGTSKDSITRAMKSRKTCVLKVQPEVMLLLRTAEFKPYCVFVKPPPVKELRTTRLTVQAKNKKASDKSSVRTFKEEELQEMISTSRMLEETYGRFFDLTIENKDIEEAYVSIVDTFENLEQEEQWVPLDWAQQH</sequence>
<dbReference type="PROSITE" id="PS51022">
    <property type="entry name" value="L27"/>
    <property type="match status" value="1"/>
</dbReference>
<dbReference type="Pfam" id="PF00625">
    <property type="entry name" value="Guanylate_kin"/>
    <property type="match status" value="1"/>
</dbReference>
<dbReference type="SUPFAM" id="SSF52540">
    <property type="entry name" value="P-loop containing nucleoside triphosphate hydrolases"/>
    <property type="match status" value="1"/>
</dbReference>
<dbReference type="SUPFAM" id="SSF101288">
    <property type="entry name" value="L27 domain"/>
    <property type="match status" value="1"/>
</dbReference>
<evidence type="ECO:0000259" key="7">
    <source>
        <dbReference type="PROSITE" id="PS50106"/>
    </source>
</evidence>
<dbReference type="Proteomes" id="UP000225706">
    <property type="component" value="Unassembled WGS sequence"/>
</dbReference>
<dbReference type="STRING" id="50429.A0A2B4S9I9"/>
<dbReference type="Gene3D" id="3.40.50.300">
    <property type="entry name" value="P-loop containing nucleotide triphosphate hydrolases"/>
    <property type="match status" value="1"/>
</dbReference>
<proteinExistence type="inferred from homology"/>
<dbReference type="InterPro" id="IPR008144">
    <property type="entry name" value="Guanylate_kin-like_dom"/>
</dbReference>
<evidence type="ECO:0000256" key="3">
    <source>
        <dbReference type="PROSITE-ProRule" id="PRU00192"/>
    </source>
</evidence>
<feature type="domain" description="L27" evidence="8">
    <location>
        <begin position="60"/>
        <end position="118"/>
    </location>
</feature>
<dbReference type="Pfam" id="PF00595">
    <property type="entry name" value="PDZ"/>
    <property type="match status" value="1"/>
</dbReference>
<name>A0A2B4S9I9_STYPI</name>
<dbReference type="InterPro" id="IPR008145">
    <property type="entry name" value="GK/Ca_channel_bsu"/>
</dbReference>
<dbReference type="PROSITE" id="PS00856">
    <property type="entry name" value="GUANYLATE_KINASE_1"/>
    <property type="match status" value="1"/>
</dbReference>
<evidence type="ECO:0000259" key="5">
    <source>
        <dbReference type="PROSITE" id="PS50002"/>
    </source>
</evidence>
<dbReference type="InterPro" id="IPR036028">
    <property type="entry name" value="SH3-like_dom_sf"/>
</dbReference>
<dbReference type="Gene3D" id="2.30.42.10">
    <property type="match status" value="1"/>
</dbReference>
<dbReference type="Pfam" id="PF00018">
    <property type="entry name" value="SH3_1"/>
    <property type="match status" value="1"/>
</dbReference>
<keyword evidence="10" id="KW-1185">Reference proteome</keyword>
<feature type="region of interest" description="Disordered" evidence="4">
    <location>
        <begin position="268"/>
        <end position="288"/>
    </location>
</feature>
<dbReference type="Gene3D" id="1.10.287.650">
    <property type="entry name" value="L27 domain"/>
    <property type="match status" value="1"/>
</dbReference>
<dbReference type="PROSITE" id="PS50052">
    <property type="entry name" value="GUANYLATE_KINASE_2"/>
    <property type="match status" value="1"/>
</dbReference>
<feature type="domain" description="PDZ" evidence="7">
    <location>
        <begin position="352"/>
        <end position="437"/>
    </location>
</feature>
<keyword evidence="2 3" id="KW-0728">SH3 domain</keyword>
<dbReference type="Gene3D" id="2.30.30.40">
    <property type="entry name" value="SH3 Domains"/>
    <property type="match status" value="1"/>
</dbReference>
<organism evidence="9 10">
    <name type="scientific">Stylophora pistillata</name>
    <name type="common">Smooth cauliflower coral</name>
    <dbReference type="NCBI Taxonomy" id="50429"/>
    <lineage>
        <taxon>Eukaryota</taxon>
        <taxon>Metazoa</taxon>
        <taxon>Cnidaria</taxon>
        <taxon>Anthozoa</taxon>
        <taxon>Hexacorallia</taxon>
        <taxon>Scleractinia</taxon>
        <taxon>Astrocoeniina</taxon>
        <taxon>Pocilloporidae</taxon>
        <taxon>Stylophora</taxon>
    </lineage>
</organism>
<dbReference type="AlphaFoldDB" id="A0A2B4S9I9"/>
<comment type="similarity">
    <text evidence="1">Belongs to the MAGUK family.</text>
</comment>
<dbReference type="PROSITE" id="PS50106">
    <property type="entry name" value="PDZ"/>
    <property type="match status" value="1"/>
</dbReference>
<evidence type="ECO:0000259" key="6">
    <source>
        <dbReference type="PROSITE" id="PS50052"/>
    </source>
</evidence>
<feature type="region of interest" description="Disordered" evidence="4">
    <location>
        <begin position="518"/>
        <end position="537"/>
    </location>
</feature>
<evidence type="ECO:0000256" key="2">
    <source>
        <dbReference type="ARBA" id="ARBA00022443"/>
    </source>
</evidence>
<dbReference type="SUPFAM" id="SSF50156">
    <property type="entry name" value="PDZ domain-like"/>
    <property type="match status" value="1"/>
</dbReference>
<dbReference type="PROSITE" id="PS50002">
    <property type="entry name" value="SH3"/>
    <property type="match status" value="1"/>
</dbReference>
<evidence type="ECO:0000313" key="9">
    <source>
        <dbReference type="EMBL" id="PFX26056.1"/>
    </source>
</evidence>
<dbReference type="InterPro" id="IPR014775">
    <property type="entry name" value="L27_C"/>
</dbReference>
<accession>A0A2B4S9I9</accession>
<dbReference type="InterPro" id="IPR036034">
    <property type="entry name" value="PDZ_sf"/>
</dbReference>
<feature type="domain" description="SH3" evidence="5">
    <location>
        <begin position="445"/>
        <end position="515"/>
    </location>
</feature>
<dbReference type="OrthoDB" id="439127at2759"/>